<evidence type="ECO:0000256" key="3">
    <source>
        <dbReference type="ARBA" id="ARBA00023237"/>
    </source>
</evidence>
<evidence type="ECO:0000259" key="6">
    <source>
        <dbReference type="Pfam" id="PF14905"/>
    </source>
</evidence>
<dbReference type="Pfam" id="PF13620">
    <property type="entry name" value="CarboxypepD_reg"/>
    <property type="match status" value="1"/>
</dbReference>
<dbReference type="Gene3D" id="2.60.40.1120">
    <property type="entry name" value="Carboxypeptidase-like, regulatory domain"/>
    <property type="match status" value="1"/>
</dbReference>
<dbReference type="RefSeq" id="WP_071501588.1">
    <property type="nucleotide sequence ID" value="NZ_MORL01000001.1"/>
</dbReference>
<feature type="compositionally biased region" description="Basic and acidic residues" evidence="4">
    <location>
        <begin position="958"/>
        <end position="967"/>
    </location>
</feature>
<keyword evidence="2" id="KW-0472">Membrane</keyword>
<dbReference type="AlphaFoldDB" id="A0A1S2VQR5"/>
<gene>
    <name evidence="7" type="ORF">BLX24_03180</name>
</gene>
<dbReference type="OrthoDB" id="1682379at2"/>
<organism evidence="7 8">
    <name type="scientific">Arsenicibacter rosenii</name>
    <dbReference type="NCBI Taxonomy" id="1750698"/>
    <lineage>
        <taxon>Bacteria</taxon>
        <taxon>Pseudomonadati</taxon>
        <taxon>Bacteroidota</taxon>
        <taxon>Cytophagia</taxon>
        <taxon>Cytophagales</taxon>
        <taxon>Spirosomataceae</taxon>
        <taxon>Arsenicibacter</taxon>
    </lineage>
</organism>
<evidence type="ECO:0000256" key="4">
    <source>
        <dbReference type="SAM" id="MobiDB-lite"/>
    </source>
</evidence>
<evidence type="ECO:0000313" key="7">
    <source>
        <dbReference type="EMBL" id="OIN61084.1"/>
    </source>
</evidence>
<keyword evidence="3" id="KW-0998">Cell outer membrane</keyword>
<feature type="chain" id="PRO_5010258881" description="Outer membrane protein beta-barrel domain-containing protein" evidence="5">
    <location>
        <begin position="25"/>
        <end position="985"/>
    </location>
</feature>
<dbReference type="InterPro" id="IPR008969">
    <property type="entry name" value="CarboxyPept-like_regulatory"/>
</dbReference>
<comment type="caution">
    <text evidence="7">The sequence shown here is derived from an EMBL/GenBank/DDBJ whole genome shotgun (WGS) entry which is preliminary data.</text>
</comment>
<feature type="region of interest" description="Disordered" evidence="4">
    <location>
        <begin position="428"/>
        <end position="461"/>
    </location>
</feature>
<feature type="compositionally biased region" description="Gly residues" evidence="4">
    <location>
        <begin position="968"/>
        <end position="985"/>
    </location>
</feature>
<dbReference type="SUPFAM" id="SSF49464">
    <property type="entry name" value="Carboxypeptidase regulatory domain-like"/>
    <property type="match status" value="1"/>
</dbReference>
<keyword evidence="5" id="KW-0732">Signal</keyword>
<evidence type="ECO:0000313" key="8">
    <source>
        <dbReference type="Proteomes" id="UP000181790"/>
    </source>
</evidence>
<feature type="signal peptide" evidence="5">
    <location>
        <begin position="1"/>
        <end position="24"/>
    </location>
</feature>
<reference evidence="7 8" key="1">
    <citation type="submission" date="2016-10" db="EMBL/GenBank/DDBJ databases">
        <title>Arsenicibacter rosenii gen. nov., sp. nov., an efficient arsenic-methylating bacterium isolated from an arsenic-contaminated paddy soil.</title>
        <authorList>
            <person name="Huang K."/>
        </authorList>
    </citation>
    <scope>NUCLEOTIDE SEQUENCE [LARGE SCALE GENOMIC DNA]</scope>
    <source>
        <strain evidence="7 8">SM-1</strain>
    </source>
</reference>
<feature type="region of interest" description="Disordered" evidence="4">
    <location>
        <begin position="950"/>
        <end position="985"/>
    </location>
</feature>
<accession>A0A1S2VQR5</accession>
<evidence type="ECO:0000256" key="5">
    <source>
        <dbReference type="SAM" id="SignalP"/>
    </source>
</evidence>
<dbReference type="GO" id="GO:0009279">
    <property type="term" value="C:cell outer membrane"/>
    <property type="evidence" value="ECO:0007669"/>
    <property type="project" value="UniProtKB-SubCell"/>
</dbReference>
<dbReference type="Gene3D" id="2.40.170.20">
    <property type="entry name" value="TonB-dependent receptor, beta-barrel domain"/>
    <property type="match status" value="1"/>
</dbReference>
<sequence length="985" mass="108954">MKPGRIFFSLFLLISAWQFTFGQTAPPQTGALPTGILSGTVTDQKGQALIGVNLVLTRQDSTAEKHYAVTDVNGAFQFPKIPQRAYQLQATYVGFDALNQTVNLLQESQSLGALQLLESAKQLKEVQVVGKAPTAQQKGDTLQFNASAYKVNRDAQTEDLIKKMPGVTVQNGTVQVQGENVQQILVDGKPFFGDDPTIALRNLPAEVVDKIEVFDRLSDQSQFTGFNDGNTSKTINIVTRGDRRNGQFGRVYAGYGTNDTYQAGGSMNFFKGDRRLSIIGLSNNINQQNFSGQDLLGVQSAGGTRGGGGGARGGGGGGGGARGGGNFGGGGAGNFLVGNANGINTTHSVGLNYSDQWGKKLAVRGSYFFNQGNSRNEQSTVRDYFLNQETTQRYEETQTSGSRNNNHRVNFRFEYTIDRNNSLLITPNLSFQDNRSNSEVTSSTRQGDALQNTGSNSSSAQTFGYNMSNNILYRHRFAKMGRSLSVNLGMGLNDRDQKSFLLSNNTFYGTNPDTTMIDQKTLNRSKGYQVSGNVSYTEPLSKKTQLQFSYNVSYRYSDADKRTYQNNPFTHLVQRLDTLLTNTFNNDYVTHQFGTGINYRGKKLGLFATVNLQDAELSGQKTFPQFTNIDRSFINLLPMVMLDYTLNQDNKFRLTYRTSTNAPSITQLQDVVDNSNPLQVSTGNPLLKQEYSHNVGLRYSLTKPTRAASFLTFINLGYTQNPIGTSTFIAQRPTTLANGYVLQQGVQLTQPVNYDNNLNFRTFVTGGLPLKTIKSQVNVNASFTYNRTPGLINRVLNLAHQYASSAGVVISSNISEKLDFNLGYNVSYNQQQNTVQTQSNSNYTVQTGSARLNWIFGKGFVYRTDFSYYSYSGLAAGFNQQFSLWNMEVGKKFLKNQAGELKISVFDLLNQNTSITRTLTETYREDVRSLVLKQYFMLTFTYTLRNFKSGSMPTQDNQEQRPWRERGGMGPGMGPGGMGPRGGFN</sequence>
<dbReference type="Proteomes" id="UP000181790">
    <property type="component" value="Unassembled WGS sequence"/>
</dbReference>
<dbReference type="InterPro" id="IPR036942">
    <property type="entry name" value="Beta-barrel_TonB_sf"/>
</dbReference>
<dbReference type="EMBL" id="MORL01000001">
    <property type="protein sequence ID" value="OIN61084.1"/>
    <property type="molecule type" value="Genomic_DNA"/>
</dbReference>
<dbReference type="Pfam" id="PF14905">
    <property type="entry name" value="OMP_b-brl_3"/>
    <property type="match status" value="2"/>
</dbReference>
<dbReference type="InterPro" id="IPR041700">
    <property type="entry name" value="OMP_b-brl_3"/>
</dbReference>
<evidence type="ECO:0000256" key="2">
    <source>
        <dbReference type="ARBA" id="ARBA00023136"/>
    </source>
</evidence>
<feature type="domain" description="Outer membrane protein beta-barrel" evidence="6">
    <location>
        <begin position="794"/>
        <end position="942"/>
    </location>
</feature>
<proteinExistence type="predicted"/>
<evidence type="ECO:0000256" key="1">
    <source>
        <dbReference type="ARBA" id="ARBA00004442"/>
    </source>
</evidence>
<dbReference type="SUPFAM" id="SSF56935">
    <property type="entry name" value="Porins"/>
    <property type="match status" value="1"/>
</dbReference>
<name>A0A1S2VQR5_9BACT</name>
<protein>
    <recommendedName>
        <fullName evidence="6">Outer membrane protein beta-barrel domain-containing protein</fullName>
    </recommendedName>
</protein>
<comment type="subcellular location">
    <subcellularLocation>
        <location evidence="1">Cell outer membrane</location>
    </subcellularLocation>
</comment>
<keyword evidence="8" id="KW-1185">Reference proteome</keyword>
<feature type="domain" description="Outer membrane protein beta-barrel" evidence="6">
    <location>
        <begin position="475"/>
        <end position="788"/>
    </location>
</feature>